<dbReference type="AlphaFoldDB" id="A0A1X7UGK6"/>
<feature type="domain" description="RRM" evidence="4">
    <location>
        <begin position="105"/>
        <end position="185"/>
    </location>
</feature>
<dbReference type="InParanoid" id="A0A1X7UGK6"/>
<dbReference type="eggNOG" id="ENOG502QQ8G">
    <property type="taxonomic scope" value="Eukaryota"/>
</dbReference>
<keyword evidence="6" id="KW-1185">Reference proteome</keyword>
<dbReference type="KEGG" id="aqu:100633346"/>
<dbReference type="EnsemblMetazoa" id="XM_003387904.3">
    <property type="protein sequence ID" value="XP_003387952.3"/>
    <property type="gene ID" value="LOC100633346"/>
</dbReference>
<dbReference type="GO" id="GO:0007624">
    <property type="term" value="P:ultradian rhythm"/>
    <property type="evidence" value="ECO:0007669"/>
    <property type="project" value="InterPro"/>
</dbReference>
<gene>
    <name evidence="5" type="primary">100633346</name>
</gene>
<sequence>MMYREDYDGLPYPSRYRDYYEREIGRYGERERHSRGYSPPLDDPYYRGGPGGSGRRDDPFIRPGPIRERARDLAKGAYVQGLVTIAPPPPFQSTAPTREKPSNCNTVFVGTLPESTTEKHLYDIFCECGPIQDVRMARNKTYGHVEFKYESSVDKAIQLNKCTVYVTSTNGDEFSSNIQVDYAQSRELSDAKRRMKSGDILPFNAANAQIVSTDLRNDDTFEYAARNLIQWMEKGNCTSTTAGTFFGLLSSVNNHCFKLEKEMKAKDRDEEEFYMKKRSQLQQLVVQCGTLDAVFEATSVKKTWDHFTKPQRKTLSQWKDHIKELETSIKTNIKKSVPRKDDTDEPAAKKQKQDDSNNESSDTMGDIERQLSRAGQEIEQLKVDHEVAVEKKEKQILQLKTLLAKFKKNCPDEWEKIVRGSASTQQSNDEKQSQVTGVETEEQPEVKEESGDEGDWEVIDGVSMDDLNRALDNGTIGGESLAAAAAAYAQLRTQMGSTAEENTTGLSDTDIALISVMAAFLTVHPLGASFEEIEMYFRTLNSTYNSIYLESLLHRLPGVFQLSQGADKKPRWWFMGFQTVSVSQFASRGMADQSDATLEQNQVVDMVDVKD</sequence>
<feature type="compositionally biased region" description="Basic and acidic residues" evidence="3">
    <location>
        <begin position="54"/>
        <end position="64"/>
    </location>
</feature>
<reference evidence="5" key="2">
    <citation type="submission" date="2017-05" db="UniProtKB">
        <authorList>
            <consortium name="EnsemblMetazoa"/>
        </authorList>
    </citation>
    <scope>IDENTIFICATION</scope>
</reference>
<dbReference type="InterPro" id="IPR000504">
    <property type="entry name" value="RRM_dom"/>
</dbReference>
<name>A0A1X7UGK6_AMPQE</name>
<dbReference type="FunCoup" id="A0A1X7UGK6">
    <property type="interactions" value="129"/>
</dbReference>
<evidence type="ECO:0000313" key="5">
    <source>
        <dbReference type="EnsemblMetazoa" id="Aqu2.1.27094_001"/>
    </source>
</evidence>
<dbReference type="PANTHER" id="PTHR16001">
    <property type="entry name" value="ECTO-NOX DISULFIDE-THIOL EXCHANGER"/>
    <property type="match status" value="1"/>
</dbReference>
<dbReference type="OrthoDB" id="10039782at2759"/>
<feature type="region of interest" description="Disordered" evidence="3">
    <location>
        <begin position="329"/>
        <end position="364"/>
    </location>
</feature>
<organism evidence="5">
    <name type="scientific">Amphimedon queenslandica</name>
    <name type="common">Sponge</name>
    <dbReference type="NCBI Taxonomy" id="400682"/>
    <lineage>
        <taxon>Eukaryota</taxon>
        <taxon>Metazoa</taxon>
        <taxon>Porifera</taxon>
        <taxon>Demospongiae</taxon>
        <taxon>Heteroscleromorpha</taxon>
        <taxon>Haplosclerida</taxon>
        <taxon>Niphatidae</taxon>
        <taxon>Amphimedon</taxon>
    </lineage>
</organism>
<dbReference type="SUPFAM" id="SSF54928">
    <property type="entry name" value="RNA-binding domain, RBD"/>
    <property type="match status" value="1"/>
</dbReference>
<feature type="region of interest" description="Disordered" evidence="3">
    <location>
        <begin position="29"/>
        <end position="64"/>
    </location>
</feature>
<evidence type="ECO:0000259" key="4">
    <source>
        <dbReference type="PROSITE" id="PS50102"/>
    </source>
</evidence>
<keyword evidence="2" id="KW-0175">Coiled coil</keyword>
<dbReference type="Proteomes" id="UP000007879">
    <property type="component" value="Unassembled WGS sequence"/>
</dbReference>
<feature type="region of interest" description="Disordered" evidence="3">
    <location>
        <begin position="418"/>
        <end position="457"/>
    </location>
</feature>
<dbReference type="InterPro" id="IPR038876">
    <property type="entry name" value="ENOX"/>
</dbReference>
<evidence type="ECO:0000313" key="6">
    <source>
        <dbReference type="Proteomes" id="UP000007879"/>
    </source>
</evidence>
<dbReference type="GO" id="GO:0003723">
    <property type="term" value="F:RNA binding"/>
    <property type="evidence" value="ECO:0007669"/>
    <property type="project" value="UniProtKB-UniRule"/>
</dbReference>
<evidence type="ECO:0000256" key="1">
    <source>
        <dbReference type="PROSITE-ProRule" id="PRU00176"/>
    </source>
</evidence>
<proteinExistence type="predicted"/>
<protein>
    <recommendedName>
        <fullName evidence="4">RRM domain-containing protein</fullName>
    </recommendedName>
</protein>
<feature type="compositionally biased region" description="Polar residues" evidence="3">
    <location>
        <begin position="421"/>
        <end position="437"/>
    </location>
</feature>
<accession>A0A1X7UGK6</accession>
<dbReference type="STRING" id="400682.A0A1X7UGK6"/>
<dbReference type="InterPro" id="IPR035979">
    <property type="entry name" value="RBD_domain_sf"/>
</dbReference>
<dbReference type="PANTHER" id="PTHR16001:SF4">
    <property type="entry name" value="ECTO-NOX DISULFIDE-THIOL EXCHANGER 1-LIKE PROTEIN"/>
    <property type="match status" value="1"/>
</dbReference>
<feature type="coiled-coil region" evidence="2">
    <location>
        <begin position="364"/>
        <end position="409"/>
    </location>
</feature>
<dbReference type="OMA" id="KELTQMM"/>
<dbReference type="SMART" id="SM00360">
    <property type="entry name" value="RRM"/>
    <property type="match status" value="1"/>
</dbReference>
<dbReference type="Gene3D" id="3.30.70.330">
    <property type="match status" value="1"/>
</dbReference>
<reference evidence="6" key="1">
    <citation type="journal article" date="2010" name="Nature">
        <title>The Amphimedon queenslandica genome and the evolution of animal complexity.</title>
        <authorList>
            <person name="Srivastava M."/>
            <person name="Simakov O."/>
            <person name="Chapman J."/>
            <person name="Fahey B."/>
            <person name="Gauthier M.E."/>
            <person name="Mitros T."/>
            <person name="Richards G.S."/>
            <person name="Conaco C."/>
            <person name="Dacre M."/>
            <person name="Hellsten U."/>
            <person name="Larroux C."/>
            <person name="Putnam N.H."/>
            <person name="Stanke M."/>
            <person name="Adamska M."/>
            <person name="Darling A."/>
            <person name="Degnan S.M."/>
            <person name="Oakley T.H."/>
            <person name="Plachetzki D.C."/>
            <person name="Zhai Y."/>
            <person name="Adamski M."/>
            <person name="Calcino A."/>
            <person name="Cummins S.F."/>
            <person name="Goodstein D.M."/>
            <person name="Harris C."/>
            <person name="Jackson D.J."/>
            <person name="Leys S.P."/>
            <person name="Shu S."/>
            <person name="Woodcroft B.J."/>
            <person name="Vervoort M."/>
            <person name="Kosik K.S."/>
            <person name="Manning G."/>
            <person name="Degnan B.M."/>
            <person name="Rokhsar D.S."/>
        </authorList>
    </citation>
    <scope>NUCLEOTIDE SEQUENCE [LARGE SCALE GENOMIC DNA]</scope>
</reference>
<evidence type="ECO:0000256" key="2">
    <source>
        <dbReference type="SAM" id="Coils"/>
    </source>
</evidence>
<dbReference type="GO" id="GO:0009897">
    <property type="term" value="C:external side of plasma membrane"/>
    <property type="evidence" value="ECO:0007669"/>
    <property type="project" value="InterPro"/>
</dbReference>
<dbReference type="GO" id="GO:0016491">
    <property type="term" value="F:oxidoreductase activity"/>
    <property type="evidence" value="ECO:0007669"/>
    <property type="project" value="InterPro"/>
</dbReference>
<dbReference type="Pfam" id="PF00076">
    <property type="entry name" value="RRM_1"/>
    <property type="match status" value="1"/>
</dbReference>
<feature type="compositionally biased region" description="Basic and acidic residues" evidence="3">
    <location>
        <begin position="338"/>
        <end position="355"/>
    </location>
</feature>
<evidence type="ECO:0000256" key="3">
    <source>
        <dbReference type="SAM" id="MobiDB-lite"/>
    </source>
</evidence>
<keyword evidence="1" id="KW-0694">RNA-binding</keyword>
<dbReference type="PROSITE" id="PS50102">
    <property type="entry name" value="RRM"/>
    <property type="match status" value="1"/>
</dbReference>
<dbReference type="InterPro" id="IPR012677">
    <property type="entry name" value="Nucleotide-bd_a/b_plait_sf"/>
</dbReference>
<dbReference type="EnsemblMetazoa" id="Aqu2.1.27094_001">
    <property type="protein sequence ID" value="Aqu2.1.27094_001"/>
    <property type="gene ID" value="Aqu2.1.27094"/>
</dbReference>